<dbReference type="SUPFAM" id="SSF55154">
    <property type="entry name" value="CYTH-like phosphatases"/>
    <property type="match status" value="1"/>
</dbReference>
<sequence length="108" mass="12782">MAVYCENHRIITRIHKDGEFKAELSLDKVTFHGHNEQKIYREIEVELLHGQFEHFKQVIDSLQNLLHLQPAIDSKYRKGLLLIGKYDSNISSLLYETNHKSGYYTQRH</sequence>
<comment type="caution">
    <text evidence="1">The sequence shown here is derived from an EMBL/GenBank/DDBJ whole genome shotgun (WGS) entry which is preliminary data.</text>
</comment>
<dbReference type="EMBL" id="SULG01000014">
    <property type="protein sequence ID" value="TLD42739.1"/>
    <property type="molecule type" value="Genomic_DNA"/>
</dbReference>
<reference evidence="1 2" key="1">
    <citation type="submission" date="2019-04" db="EMBL/GenBank/DDBJ databases">
        <title>Genome of a novel bacterium Candidatus Jettenia ecosi reconstructed from metagenome of an anammox bioreactor.</title>
        <authorList>
            <person name="Mardanov A.V."/>
            <person name="Beletsky A.V."/>
            <person name="Ravin N.V."/>
            <person name="Botchkova E.A."/>
            <person name="Litti Y.V."/>
            <person name="Nozhevnikova A.N."/>
        </authorList>
    </citation>
    <scope>NUCLEOTIDE SEQUENCE [LARGE SCALE GENOMIC DNA]</scope>
    <source>
        <strain evidence="1">J2</strain>
    </source>
</reference>
<dbReference type="InterPro" id="IPR033469">
    <property type="entry name" value="CYTH-like_dom_sf"/>
</dbReference>
<dbReference type="AlphaFoldDB" id="A0A533QDV7"/>
<dbReference type="Proteomes" id="UP000319783">
    <property type="component" value="Unassembled WGS sequence"/>
</dbReference>
<name>A0A533QDV7_9BACT</name>
<evidence type="ECO:0000313" key="1">
    <source>
        <dbReference type="EMBL" id="TLD42739.1"/>
    </source>
</evidence>
<accession>A0A533QDV7</accession>
<evidence type="ECO:0008006" key="3">
    <source>
        <dbReference type="Google" id="ProtNLM"/>
    </source>
</evidence>
<organism evidence="1 2">
    <name type="scientific">Candidatus Jettenia ecosi</name>
    <dbReference type="NCBI Taxonomy" id="2494326"/>
    <lineage>
        <taxon>Bacteria</taxon>
        <taxon>Pseudomonadati</taxon>
        <taxon>Planctomycetota</taxon>
        <taxon>Candidatus Brocadiia</taxon>
        <taxon>Candidatus Brocadiales</taxon>
        <taxon>Candidatus Brocadiaceae</taxon>
        <taxon>Candidatus Jettenia</taxon>
    </lineage>
</organism>
<gene>
    <name evidence="1" type="ORF">JETT_0974</name>
</gene>
<evidence type="ECO:0000313" key="2">
    <source>
        <dbReference type="Proteomes" id="UP000319783"/>
    </source>
</evidence>
<proteinExistence type="predicted"/>
<protein>
    <recommendedName>
        <fullName evidence="3">CYTH domain-containing protein</fullName>
    </recommendedName>
</protein>